<gene>
    <name evidence="2" type="ORF">QOL99_13880</name>
</gene>
<proteinExistence type="predicted"/>
<name>A0ABT7JNJ9_9DEIO</name>
<dbReference type="EMBL" id="JASNGB010000168">
    <property type="protein sequence ID" value="MDL2345229.1"/>
    <property type="molecule type" value="Genomic_DNA"/>
</dbReference>
<sequence length="95" mass="9469">MTRSVLIGLTLVVLGGGMGAATSPAAGRVAAPRSEVPMGVQTPQRVQAALPTLRLLRTVRVLADLTARGTLTLDAAARATLGAEAQALATAPALG</sequence>
<accession>A0ABT7JNJ9</accession>
<comment type="caution">
    <text evidence="2">The sequence shown here is derived from an EMBL/GenBank/DDBJ whole genome shotgun (WGS) entry which is preliminary data.</text>
</comment>
<keyword evidence="1" id="KW-0732">Signal</keyword>
<feature type="chain" id="PRO_5045409894" evidence="1">
    <location>
        <begin position="21"/>
        <end position="95"/>
    </location>
</feature>
<dbReference type="RefSeq" id="WP_285524686.1">
    <property type="nucleotide sequence ID" value="NZ_JASNGB010000168.1"/>
</dbReference>
<dbReference type="Proteomes" id="UP001302059">
    <property type="component" value="Unassembled WGS sequence"/>
</dbReference>
<organism evidence="2 3">
    <name type="scientific">Deinococcus rhizophilus</name>
    <dbReference type="NCBI Taxonomy" id="3049544"/>
    <lineage>
        <taxon>Bacteria</taxon>
        <taxon>Thermotogati</taxon>
        <taxon>Deinococcota</taxon>
        <taxon>Deinococci</taxon>
        <taxon>Deinococcales</taxon>
        <taxon>Deinococcaceae</taxon>
        <taxon>Deinococcus</taxon>
    </lineage>
</organism>
<feature type="signal peptide" evidence="1">
    <location>
        <begin position="1"/>
        <end position="20"/>
    </location>
</feature>
<feature type="non-terminal residue" evidence="2">
    <location>
        <position position="95"/>
    </location>
</feature>
<evidence type="ECO:0000256" key="1">
    <source>
        <dbReference type="SAM" id="SignalP"/>
    </source>
</evidence>
<reference evidence="2 3" key="1">
    <citation type="submission" date="2023-05" db="EMBL/GenBank/DDBJ databases">
        <authorList>
            <person name="Gao F."/>
        </authorList>
    </citation>
    <scope>NUCLEOTIDE SEQUENCE [LARGE SCALE GENOMIC DNA]</scope>
    <source>
        <strain evidence="2 3">MIMF12</strain>
    </source>
</reference>
<evidence type="ECO:0000313" key="2">
    <source>
        <dbReference type="EMBL" id="MDL2345229.1"/>
    </source>
</evidence>
<protein>
    <submittedName>
        <fullName evidence="2">Uncharacterized protein</fullName>
    </submittedName>
</protein>
<keyword evidence="3" id="KW-1185">Reference proteome</keyword>
<evidence type="ECO:0000313" key="3">
    <source>
        <dbReference type="Proteomes" id="UP001302059"/>
    </source>
</evidence>